<keyword evidence="2" id="KW-1133">Transmembrane helix</keyword>
<evidence type="ECO:0000313" key="3">
    <source>
        <dbReference type="EMBL" id="CAD5223463.1"/>
    </source>
</evidence>
<dbReference type="Proteomes" id="UP000614601">
    <property type="component" value="Unassembled WGS sequence"/>
</dbReference>
<feature type="compositionally biased region" description="Basic and acidic residues" evidence="1">
    <location>
        <begin position="273"/>
        <end position="282"/>
    </location>
</feature>
<feature type="compositionally biased region" description="Polar residues" evidence="1">
    <location>
        <begin position="41"/>
        <end position="59"/>
    </location>
</feature>
<feature type="region of interest" description="Disordered" evidence="1">
    <location>
        <begin position="37"/>
        <end position="282"/>
    </location>
</feature>
<accession>A0A811L8J0</accession>
<dbReference type="Proteomes" id="UP000783686">
    <property type="component" value="Unassembled WGS sequence"/>
</dbReference>
<feature type="compositionally biased region" description="Basic and acidic residues" evidence="1">
    <location>
        <begin position="214"/>
        <end position="225"/>
    </location>
</feature>
<organism evidence="3 4">
    <name type="scientific">Bursaphelenchus okinawaensis</name>
    <dbReference type="NCBI Taxonomy" id="465554"/>
    <lineage>
        <taxon>Eukaryota</taxon>
        <taxon>Metazoa</taxon>
        <taxon>Ecdysozoa</taxon>
        <taxon>Nematoda</taxon>
        <taxon>Chromadorea</taxon>
        <taxon>Rhabditida</taxon>
        <taxon>Tylenchina</taxon>
        <taxon>Tylenchomorpha</taxon>
        <taxon>Aphelenchoidea</taxon>
        <taxon>Aphelenchoididae</taxon>
        <taxon>Bursaphelenchus</taxon>
    </lineage>
</organism>
<feature type="compositionally biased region" description="Basic and acidic residues" evidence="1">
    <location>
        <begin position="86"/>
        <end position="118"/>
    </location>
</feature>
<sequence>MNPWLTQTEKWTVIASYCMSSVVFATVLMTLCAGNRKTRPTKSTSHSGSNDGKSKASTQSKKRSSAKKHPEKVTSSQKRVSKGSTKKPEKESKSAEKQSAPKEDKEALEKEQAQKDVPAEFTPPAGTSATGEKSKSMDAKTNISVDKENKTKTNMDGIPSIDAEGGNTGENTLEVRREAAALKPKATVLLGKPSSKRAKANDLPTMDDVASDWDSGKGKAKTKDTSKRKKQKLTKGTIQHTNNTQNQDEEQKEVTAATPKNESGKEGSGSQPKHSDRKDKNS</sequence>
<reference evidence="3" key="1">
    <citation type="submission" date="2020-09" db="EMBL/GenBank/DDBJ databases">
        <authorList>
            <person name="Kikuchi T."/>
        </authorList>
    </citation>
    <scope>NUCLEOTIDE SEQUENCE</scope>
    <source>
        <strain evidence="3">SH1</strain>
    </source>
</reference>
<dbReference type="EMBL" id="CAJFDH010000005">
    <property type="protein sequence ID" value="CAD5223463.1"/>
    <property type="molecule type" value="Genomic_DNA"/>
</dbReference>
<keyword evidence="2" id="KW-0472">Membrane</keyword>
<dbReference type="AlphaFoldDB" id="A0A811L8J0"/>
<feature type="transmembrane region" description="Helical" evidence="2">
    <location>
        <begin position="12"/>
        <end position="33"/>
    </location>
</feature>
<evidence type="ECO:0000313" key="4">
    <source>
        <dbReference type="Proteomes" id="UP000614601"/>
    </source>
</evidence>
<keyword evidence="4" id="KW-1185">Reference proteome</keyword>
<dbReference type="EMBL" id="CAJFCW020000005">
    <property type="protein sequence ID" value="CAG9117940.1"/>
    <property type="molecule type" value="Genomic_DNA"/>
</dbReference>
<evidence type="ECO:0000256" key="2">
    <source>
        <dbReference type="SAM" id="Phobius"/>
    </source>
</evidence>
<proteinExistence type="predicted"/>
<protein>
    <submittedName>
        <fullName evidence="3">Uncharacterized protein</fullName>
    </submittedName>
</protein>
<evidence type="ECO:0000256" key="1">
    <source>
        <dbReference type="SAM" id="MobiDB-lite"/>
    </source>
</evidence>
<name>A0A811L8J0_9BILA</name>
<keyword evidence="2" id="KW-0812">Transmembrane</keyword>
<comment type="caution">
    <text evidence="3">The sequence shown here is derived from an EMBL/GenBank/DDBJ whole genome shotgun (WGS) entry which is preliminary data.</text>
</comment>
<feature type="compositionally biased region" description="Basic residues" evidence="1">
    <location>
        <begin position="60"/>
        <end position="70"/>
    </location>
</feature>
<gene>
    <name evidence="3" type="ORF">BOKJ2_LOCUS10233</name>
</gene>